<dbReference type="VEuPathDB" id="TrichDB:TRFO_21943"/>
<gene>
    <name evidence="9" type="ORF">TRFO_21943</name>
</gene>
<evidence type="ECO:0000313" key="10">
    <source>
        <dbReference type="Proteomes" id="UP000179807"/>
    </source>
</evidence>
<keyword evidence="6" id="KW-0863">Zinc-finger</keyword>
<keyword evidence="4 7" id="KW-1133">Transmembrane helix</keyword>
<dbReference type="RefSeq" id="XP_068362350.1">
    <property type="nucleotide sequence ID" value="XM_068502280.1"/>
</dbReference>
<proteinExistence type="predicted"/>
<reference evidence="9" key="1">
    <citation type="submission" date="2016-10" db="EMBL/GenBank/DDBJ databases">
        <authorList>
            <person name="Benchimol M."/>
            <person name="Almeida L.G."/>
            <person name="Vasconcelos A.T."/>
            <person name="Perreira-Neves A."/>
            <person name="Rosa I.A."/>
            <person name="Tasca T."/>
            <person name="Bogo M.R."/>
            <person name="de Souza W."/>
        </authorList>
    </citation>
    <scope>NUCLEOTIDE SEQUENCE [LARGE SCALE GENOMIC DNA]</scope>
    <source>
        <strain evidence="9">K</strain>
    </source>
</reference>
<keyword evidence="5 7" id="KW-0472">Membrane</keyword>
<evidence type="ECO:0000256" key="2">
    <source>
        <dbReference type="ARBA" id="ARBA00022692"/>
    </source>
</evidence>
<feature type="domain" description="RING-type" evidence="8">
    <location>
        <begin position="236"/>
        <end position="274"/>
    </location>
</feature>
<accession>A0A1J4KHT3</accession>
<dbReference type="PANTHER" id="PTHR15860">
    <property type="entry name" value="UNCHARACTERIZED RING FINGER-CONTAINING PROTEIN"/>
    <property type="match status" value="1"/>
</dbReference>
<dbReference type="Pfam" id="PF13920">
    <property type="entry name" value="zf-C3HC4_3"/>
    <property type="match status" value="1"/>
</dbReference>
<feature type="transmembrane region" description="Helical" evidence="7">
    <location>
        <begin position="185"/>
        <end position="205"/>
    </location>
</feature>
<dbReference type="GO" id="GO:0016020">
    <property type="term" value="C:membrane"/>
    <property type="evidence" value="ECO:0007669"/>
    <property type="project" value="UniProtKB-SubCell"/>
</dbReference>
<sequence length="299" mass="34527">MNFQPQQSASEQRNAHVYKMDTFSRNNIIYGLSIGSFMLIVFFNDNLEFFFSLILSTAFYYVIEKNISSTIWMIYFTSTYFSSKPKFLILWGFFSAILCAAFIIFQNILVLPNSEFLDTYLKSVFLSGSIFCFSGFLRAFLVSSSIVNSHFIRRGFFAIFQRVFLFARSIAVAFIWITYMQTNGYNSFSMLIYVVMKIGLLYMIVGDTVRSIKVFSYNKSRMFRAAPNDIDEGLACPICFSFPEEPIILNCHHLACYQCIYHWVAQKPICPMCRNSIDPPLFVEMADSYIPPAIFLTAI</sequence>
<feature type="transmembrane region" description="Helical" evidence="7">
    <location>
        <begin position="87"/>
        <end position="105"/>
    </location>
</feature>
<evidence type="ECO:0000313" key="9">
    <source>
        <dbReference type="EMBL" id="OHT09214.1"/>
    </source>
</evidence>
<keyword evidence="6" id="KW-0862">Zinc</keyword>
<feature type="transmembrane region" description="Helical" evidence="7">
    <location>
        <begin position="27"/>
        <end position="43"/>
    </location>
</feature>
<evidence type="ECO:0000256" key="7">
    <source>
        <dbReference type="SAM" id="Phobius"/>
    </source>
</evidence>
<feature type="transmembrane region" description="Helical" evidence="7">
    <location>
        <begin position="159"/>
        <end position="179"/>
    </location>
</feature>
<name>A0A1J4KHT3_9EUKA</name>
<keyword evidence="10" id="KW-1185">Reference proteome</keyword>
<dbReference type="Gene3D" id="3.30.40.10">
    <property type="entry name" value="Zinc/RING finger domain, C3HC4 (zinc finger)"/>
    <property type="match status" value="1"/>
</dbReference>
<feature type="transmembrane region" description="Helical" evidence="7">
    <location>
        <begin position="49"/>
        <end position="75"/>
    </location>
</feature>
<evidence type="ECO:0000256" key="4">
    <source>
        <dbReference type="ARBA" id="ARBA00022989"/>
    </source>
</evidence>
<dbReference type="OrthoDB" id="6270329at2759"/>
<evidence type="ECO:0000256" key="3">
    <source>
        <dbReference type="ARBA" id="ARBA00022786"/>
    </source>
</evidence>
<evidence type="ECO:0000256" key="6">
    <source>
        <dbReference type="PROSITE-ProRule" id="PRU00175"/>
    </source>
</evidence>
<dbReference type="GO" id="GO:0061630">
    <property type="term" value="F:ubiquitin protein ligase activity"/>
    <property type="evidence" value="ECO:0007669"/>
    <property type="project" value="InterPro"/>
</dbReference>
<evidence type="ECO:0000256" key="5">
    <source>
        <dbReference type="ARBA" id="ARBA00023136"/>
    </source>
</evidence>
<feature type="transmembrane region" description="Helical" evidence="7">
    <location>
        <begin position="125"/>
        <end position="147"/>
    </location>
</feature>
<keyword evidence="6" id="KW-0479">Metal-binding</keyword>
<dbReference type="GeneID" id="94836984"/>
<dbReference type="PANTHER" id="PTHR15860:SF0">
    <property type="entry name" value="LP20373P"/>
    <property type="match status" value="1"/>
</dbReference>
<dbReference type="GO" id="GO:0008270">
    <property type="term" value="F:zinc ion binding"/>
    <property type="evidence" value="ECO:0007669"/>
    <property type="project" value="UniProtKB-KW"/>
</dbReference>
<keyword evidence="3" id="KW-0833">Ubl conjugation pathway</keyword>
<dbReference type="InterPro" id="IPR044235">
    <property type="entry name" value="RNFT1/2"/>
</dbReference>
<comment type="caution">
    <text evidence="9">The sequence shown here is derived from an EMBL/GenBank/DDBJ whole genome shotgun (WGS) entry which is preliminary data.</text>
</comment>
<organism evidence="9 10">
    <name type="scientific">Tritrichomonas foetus</name>
    <dbReference type="NCBI Taxonomy" id="1144522"/>
    <lineage>
        <taxon>Eukaryota</taxon>
        <taxon>Metamonada</taxon>
        <taxon>Parabasalia</taxon>
        <taxon>Tritrichomonadida</taxon>
        <taxon>Tritrichomonadidae</taxon>
        <taxon>Tritrichomonas</taxon>
    </lineage>
</organism>
<dbReference type="InterPro" id="IPR013083">
    <property type="entry name" value="Znf_RING/FYVE/PHD"/>
</dbReference>
<comment type="subcellular location">
    <subcellularLocation>
        <location evidence="1">Membrane</location>
        <topology evidence="1">Multi-pass membrane protein</topology>
    </subcellularLocation>
</comment>
<dbReference type="GO" id="GO:1904294">
    <property type="term" value="P:positive regulation of ERAD pathway"/>
    <property type="evidence" value="ECO:0007669"/>
    <property type="project" value="InterPro"/>
</dbReference>
<dbReference type="Proteomes" id="UP000179807">
    <property type="component" value="Unassembled WGS sequence"/>
</dbReference>
<evidence type="ECO:0000259" key="8">
    <source>
        <dbReference type="PROSITE" id="PS50089"/>
    </source>
</evidence>
<protein>
    <recommendedName>
        <fullName evidence="8">RING-type domain-containing protein</fullName>
    </recommendedName>
</protein>
<dbReference type="SMART" id="SM00184">
    <property type="entry name" value="RING"/>
    <property type="match status" value="1"/>
</dbReference>
<dbReference type="AlphaFoldDB" id="A0A1J4KHT3"/>
<keyword evidence="2 7" id="KW-0812">Transmembrane</keyword>
<dbReference type="InterPro" id="IPR001841">
    <property type="entry name" value="Znf_RING"/>
</dbReference>
<evidence type="ECO:0000256" key="1">
    <source>
        <dbReference type="ARBA" id="ARBA00004141"/>
    </source>
</evidence>
<dbReference type="EMBL" id="MLAK01000645">
    <property type="protein sequence ID" value="OHT09214.1"/>
    <property type="molecule type" value="Genomic_DNA"/>
</dbReference>
<dbReference type="SUPFAM" id="SSF57850">
    <property type="entry name" value="RING/U-box"/>
    <property type="match status" value="1"/>
</dbReference>
<dbReference type="PROSITE" id="PS50089">
    <property type="entry name" value="ZF_RING_2"/>
    <property type="match status" value="1"/>
</dbReference>